<accession>A0AAV1T5U6</accession>
<comment type="caution">
    <text evidence="3">The sequence shown here is derived from an EMBL/GenBank/DDBJ whole genome shotgun (WGS) entry which is preliminary data.</text>
</comment>
<dbReference type="GO" id="GO:0005634">
    <property type="term" value="C:nucleus"/>
    <property type="evidence" value="ECO:0007669"/>
    <property type="project" value="TreeGrafter"/>
</dbReference>
<dbReference type="Pfam" id="PF10996">
    <property type="entry name" value="Beta-Casp"/>
    <property type="match status" value="1"/>
</dbReference>
<protein>
    <recommendedName>
        <fullName evidence="2">Beta-Casp domain-containing protein</fullName>
    </recommendedName>
</protein>
<dbReference type="Proteomes" id="UP001162060">
    <property type="component" value="Unassembled WGS sequence"/>
</dbReference>
<keyword evidence="1" id="KW-0378">Hydrolase</keyword>
<dbReference type="SMART" id="SM01027">
    <property type="entry name" value="Beta-Casp"/>
    <property type="match status" value="1"/>
</dbReference>
<name>A0AAV1T5U6_9STRA</name>
<dbReference type="InterPro" id="IPR036866">
    <property type="entry name" value="RibonucZ/Hydroxyglut_hydro"/>
</dbReference>
<dbReference type="AlphaFoldDB" id="A0AAV1T5U6"/>
<dbReference type="PANTHER" id="PTHR11203:SF37">
    <property type="entry name" value="INTEGRATOR COMPLEX SUBUNIT 11"/>
    <property type="match status" value="1"/>
</dbReference>
<dbReference type="InterPro" id="IPR050698">
    <property type="entry name" value="MBL"/>
</dbReference>
<sequence length="672" mass="74377">MSVSVDRLGNGAAFCLRDELSGTTVLLGCGEAKDLSFSSVDEANAEDMDAVKTQYRRELKDLMRREGSSTLAAILVPDYRPVACYMLPYITEKCGLSWVTSSATVAQDSSLKQSPVIIMTHGTRAIAPHVLTEYWTGCHGKVKDRSSTASALYDVHDISPALNRAKAVALKARVRINDHLSVTAFHAGHVAGGCAFYLEIGGTTVLYANDFNFTGGRVLLPAQIPRLEPCALICRSSFAVTVSETQCAMERELVKVILECISSKGKVVIPIYRLGYFHELVTILLDHWQQMKDAAGKSGRCPIYVSDAGMEYPSKYLRVLSRTCTPAIRSLLREKSSHGVDLQVFDWARLQQPGPFVLFTGPANISQGDSLRAIKAVASDPKNLIVLSEYCTPGTVNYLLYADPERKRISKRLGVNVECGVHYQPCGDEVDTKSIVQLVSRVTPRQVILDYSAENDLEFVKMHVLNELKMDPAVDTNVVVRGINPTGRTPIVPDRDIPLRIHKAMFNNPSDVQGMLIAESKRKLMLLSSGNGARRLKKKKHSLLFSYSWKKPLQPSPRVKKKSQRPASALSFLLSAAVESADEEEEEQSEQQPQASVDQLLQSLEASLAKWMCDVPIEKIDRWLKLRTVGVAVSAEWEVHMEWSYDDEALAGRVLGIAKQVVYAEYKTQLAK</sequence>
<organism evidence="3 4">
    <name type="scientific">Peronospora matthiolae</name>
    <dbReference type="NCBI Taxonomy" id="2874970"/>
    <lineage>
        <taxon>Eukaryota</taxon>
        <taxon>Sar</taxon>
        <taxon>Stramenopiles</taxon>
        <taxon>Oomycota</taxon>
        <taxon>Peronosporomycetes</taxon>
        <taxon>Peronosporales</taxon>
        <taxon>Peronosporaceae</taxon>
        <taxon>Peronospora</taxon>
    </lineage>
</organism>
<reference evidence="3" key="1">
    <citation type="submission" date="2024-01" db="EMBL/GenBank/DDBJ databases">
        <authorList>
            <person name="Webb A."/>
        </authorList>
    </citation>
    <scope>NUCLEOTIDE SEQUENCE</scope>
    <source>
        <strain evidence="3">Pm1</strain>
    </source>
</reference>
<evidence type="ECO:0000313" key="3">
    <source>
        <dbReference type="EMBL" id="CAK7900309.1"/>
    </source>
</evidence>
<gene>
    <name evidence="3" type="ORF">PM001_LOCUS2051</name>
</gene>
<dbReference type="Gene3D" id="3.40.50.10890">
    <property type="match status" value="1"/>
</dbReference>
<evidence type="ECO:0000256" key="1">
    <source>
        <dbReference type="ARBA" id="ARBA00022801"/>
    </source>
</evidence>
<evidence type="ECO:0000259" key="2">
    <source>
        <dbReference type="SMART" id="SM01027"/>
    </source>
</evidence>
<dbReference type="SUPFAM" id="SSF56281">
    <property type="entry name" value="Metallo-hydrolase/oxidoreductase"/>
    <property type="match status" value="1"/>
</dbReference>
<dbReference type="GO" id="GO:0016180">
    <property type="term" value="P:snRNA processing"/>
    <property type="evidence" value="ECO:0007669"/>
    <property type="project" value="TreeGrafter"/>
</dbReference>
<dbReference type="PANTHER" id="PTHR11203">
    <property type="entry name" value="CLEAVAGE AND POLYADENYLATION SPECIFICITY FACTOR FAMILY MEMBER"/>
    <property type="match status" value="1"/>
</dbReference>
<evidence type="ECO:0000313" key="4">
    <source>
        <dbReference type="Proteomes" id="UP001162060"/>
    </source>
</evidence>
<dbReference type="EMBL" id="CAKLBY020000016">
    <property type="protein sequence ID" value="CAK7900309.1"/>
    <property type="molecule type" value="Genomic_DNA"/>
</dbReference>
<dbReference type="InterPro" id="IPR022712">
    <property type="entry name" value="Beta_Casp"/>
</dbReference>
<dbReference type="GO" id="GO:0004521">
    <property type="term" value="F:RNA endonuclease activity"/>
    <property type="evidence" value="ECO:0007669"/>
    <property type="project" value="TreeGrafter"/>
</dbReference>
<proteinExistence type="predicted"/>
<feature type="domain" description="Beta-Casp" evidence="2">
    <location>
        <begin position="277"/>
        <end position="400"/>
    </location>
</feature>
<dbReference type="GO" id="GO:0016787">
    <property type="term" value="F:hydrolase activity"/>
    <property type="evidence" value="ECO:0007669"/>
    <property type="project" value="UniProtKB-KW"/>
</dbReference>
<dbReference type="Gene3D" id="3.60.15.10">
    <property type="entry name" value="Ribonuclease Z/Hydroxyacylglutathione hydrolase-like"/>
    <property type="match status" value="1"/>
</dbReference>